<dbReference type="NCBIfam" id="TIGR03180">
    <property type="entry name" value="UraD_2"/>
    <property type="match status" value="1"/>
</dbReference>
<dbReference type="EMBL" id="WLYK01000006">
    <property type="protein sequence ID" value="MTD15592.1"/>
    <property type="molecule type" value="Genomic_DNA"/>
</dbReference>
<keyword evidence="4" id="KW-0659">Purine metabolism</keyword>
<evidence type="ECO:0000256" key="2">
    <source>
        <dbReference type="ARBA" id="ARBA00004754"/>
    </source>
</evidence>
<evidence type="ECO:0000256" key="4">
    <source>
        <dbReference type="ARBA" id="ARBA00022631"/>
    </source>
</evidence>
<dbReference type="SUPFAM" id="SSF158694">
    <property type="entry name" value="UraD-Like"/>
    <property type="match status" value="1"/>
</dbReference>
<evidence type="ECO:0000256" key="1">
    <source>
        <dbReference type="ARBA" id="ARBA00001163"/>
    </source>
</evidence>
<keyword evidence="6 8" id="KW-0456">Lyase</keyword>
<dbReference type="NCBIfam" id="NF010372">
    <property type="entry name" value="PRK13798.1"/>
    <property type="match status" value="1"/>
</dbReference>
<sequence length="171" mass="17603">MSLTRFNDDSALAAEVLGACLDIPAWIGTVSDGRPYADVAALRKAGAEAAGAITWGEVAGALARHPRIGEKKAATAGTATEQGWSRGEQAGVTAAEVDDLAAGNAAYEARFGHIFLICAAGLSGDEILASLRERLGHSPEDERPVVVHELRRIGELRLAKAVSDESGGGAA</sequence>
<feature type="domain" description="Oxo-4-hydroxy-4-carboxy-5-ureidoimidazoline decarboxylase" evidence="7">
    <location>
        <begin position="13"/>
        <end position="159"/>
    </location>
</feature>
<keyword evidence="5" id="KW-0210">Decarboxylase</keyword>
<accession>A0A7K1FN47</accession>
<keyword evidence="9" id="KW-1185">Reference proteome</keyword>
<reference evidence="8 9" key="1">
    <citation type="submission" date="2019-11" db="EMBL/GenBank/DDBJ databases">
        <authorList>
            <person name="Jiang L.-Q."/>
        </authorList>
    </citation>
    <scope>NUCLEOTIDE SEQUENCE [LARGE SCALE GENOMIC DNA]</scope>
    <source>
        <strain evidence="8 9">YIM 132087</strain>
    </source>
</reference>
<dbReference type="InterPro" id="IPR017595">
    <property type="entry name" value="OHCU_decarboxylase-2"/>
</dbReference>
<gene>
    <name evidence="8" type="primary">uraD</name>
    <name evidence="8" type="ORF">GIS00_16790</name>
</gene>
<dbReference type="EC" id="4.1.1.97" evidence="3"/>
<dbReference type="PANTHER" id="PTHR43466">
    <property type="entry name" value="2-OXO-4-HYDROXY-4-CARBOXY-5-UREIDOIMIDAZOLINE DECARBOXYLASE-RELATED"/>
    <property type="match status" value="1"/>
</dbReference>
<dbReference type="Pfam" id="PF09349">
    <property type="entry name" value="OHCU_decarbox"/>
    <property type="match status" value="1"/>
</dbReference>
<protein>
    <recommendedName>
        <fullName evidence="3">2-oxo-4-hydroxy-4-carboxy-5-ureidoimidazoline decarboxylase</fullName>
        <ecNumber evidence="3">4.1.1.97</ecNumber>
    </recommendedName>
</protein>
<dbReference type="GO" id="GO:0051997">
    <property type="term" value="F:2-oxo-4-hydroxy-4-carboxy-5-ureidoimidazoline decarboxylase activity"/>
    <property type="evidence" value="ECO:0007669"/>
    <property type="project" value="UniProtKB-EC"/>
</dbReference>
<evidence type="ECO:0000256" key="6">
    <source>
        <dbReference type="ARBA" id="ARBA00023239"/>
    </source>
</evidence>
<evidence type="ECO:0000259" key="7">
    <source>
        <dbReference type="Pfam" id="PF09349"/>
    </source>
</evidence>
<dbReference type="Gene3D" id="1.10.3330.10">
    <property type="entry name" value="Oxo-4-hydroxy-4-carboxy-5-ureidoimidazoline decarboxylase"/>
    <property type="match status" value="1"/>
</dbReference>
<dbReference type="GO" id="GO:0006144">
    <property type="term" value="P:purine nucleobase metabolic process"/>
    <property type="evidence" value="ECO:0007669"/>
    <property type="project" value="UniProtKB-KW"/>
</dbReference>
<dbReference type="AlphaFoldDB" id="A0A7K1FN47"/>
<comment type="caution">
    <text evidence="8">The sequence shown here is derived from an EMBL/GenBank/DDBJ whole genome shotgun (WGS) entry which is preliminary data.</text>
</comment>
<evidence type="ECO:0000313" key="8">
    <source>
        <dbReference type="EMBL" id="MTD15592.1"/>
    </source>
</evidence>
<proteinExistence type="predicted"/>
<name>A0A7K1FN47_9ACTN</name>
<evidence type="ECO:0000256" key="5">
    <source>
        <dbReference type="ARBA" id="ARBA00022793"/>
    </source>
</evidence>
<evidence type="ECO:0000313" key="9">
    <source>
        <dbReference type="Proteomes" id="UP000460221"/>
    </source>
</evidence>
<dbReference type="InterPro" id="IPR018020">
    <property type="entry name" value="OHCU_decarboxylase"/>
</dbReference>
<dbReference type="Proteomes" id="UP000460221">
    <property type="component" value="Unassembled WGS sequence"/>
</dbReference>
<comment type="pathway">
    <text evidence="2">Purine metabolism; urate degradation; (S)-allantoin from urate: step 3/3.</text>
</comment>
<evidence type="ECO:0000256" key="3">
    <source>
        <dbReference type="ARBA" id="ARBA00012257"/>
    </source>
</evidence>
<dbReference type="PANTHER" id="PTHR43466:SF1">
    <property type="entry name" value="2-OXO-4-HYDROXY-4-CARBOXY-5-UREIDOIMIDAZOLINE DECARBOXYLASE-RELATED"/>
    <property type="match status" value="1"/>
</dbReference>
<organism evidence="8 9">
    <name type="scientific">Nakamurella alba</name>
    <dbReference type="NCBI Taxonomy" id="2665158"/>
    <lineage>
        <taxon>Bacteria</taxon>
        <taxon>Bacillati</taxon>
        <taxon>Actinomycetota</taxon>
        <taxon>Actinomycetes</taxon>
        <taxon>Nakamurellales</taxon>
        <taxon>Nakamurellaceae</taxon>
        <taxon>Nakamurella</taxon>
    </lineage>
</organism>
<dbReference type="GO" id="GO:0019628">
    <property type="term" value="P:urate catabolic process"/>
    <property type="evidence" value="ECO:0007669"/>
    <property type="project" value="TreeGrafter"/>
</dbReference>
<comment type="catalytic activity">
    <reaction evidence="1">
        <text>5-hydroxy-2-oxo-4-ureido-2,5-dihydro-1H-imidazole-5-carboxylate + H(+) = (S)-allantoin + CO2</text>
        <dbReference type="Rhea" id="RHEA:26301"/>
        <dbReference type="ChEBI" id="CHEBI:15378"/>
        <dbReference type="ChEBI" id="CHEBI:15678"/>
        <dbReference type="ChEBI" id="CHEBI:16526"/>
        <dbReference type="ChEBI" id="CHEBI:58639"/>
        <dbReference type="EC" id="4.1.1.97"/>
    </reaction>
</comment>
<dbReference type="InterPro" id="IPR036778">
    <property type="entry name" value="OHCU_decarboxylase_sf"/>
</dbReference>